<proteinExistence type="predicted"/>
<evidence type="ECO:0000313" key="3">
    <source>
        <dbReference type="EMBL" id="OUS42867.1"/>
    </source>
</evidence>
<accession>A0A454XWE1</accession>
<protein>
    <submittedName>
        <fullName evidence="2">Unnamed product</fullName>
    </submittedName>
</protein>
<organism evidence="2 4">
    <name type="scientific">Ostreococcus tauri</name>
    <name type="common">Marine green alga</name>
    <dbReference type="NCBI Taxonomy" id="70448"/>
    <lineage>
        <taxon>Eukaryota</taxon>
        <taxon>Viridiplantae</taxon>
        <taxon>Chlorophyta</taxon>
        <taxon>Mamiellophyceae</taxon>
        <taxon>Mamiellales</taxon>
        <taxon>Bathycoccaceae</taxon>
        <taxon>Ostreococcus</taxon>
    </lineage>
</organism>
<dbReference type="EMBL" id="KZ155838">
    <property type="protein sequence ID" value="OUS42867.1"/>
    <property type="molecule type" value="Genomic_DNA"/>
</dbReference>
<name>Q01GY7_OSTTA</name>
<reference evidence="3" key="3">
    <citation type="submission" date="2017-04" db="EMBL/GenBank/DDBJ databases">
        <title>Population genomics of picophytoplankton unveils novel chromosome hypervariability.</title>
        <authorList>
            <consortium name="DOE Joint Genome Institute"/>
            <person name="Blanc-Mathieu R."/>
            <person name="Krasovec M."/>
            <person name="Hebrard M."/>
            <person name="Yau S."/>
            <person name="Desgranges E."/>
            <person name="Martin J."/>
            <person name="Schackwitz W."/>
            <person name="Kuo A."/>
            <person name="Salin G."/>
            <person name="Donnadieu C."/>
            <person name="Desdevises Y."/>
            <person name="Sanchez-Ferandin S."/>
            <person name="Moreau H."/>
            <person name="Rivals E."/>
            <person name="Grigoriev I.V."/>
            <person name="Grimsley N."/>
            <person name="Eyre-Walker A."/>
            <person name="Piganeau G."/>
        </authorList>
    </citation>
    <scope>NUCLEOTIDE SEQUENCE [LARGE SCALE GENOMIC DNA]</scope>
    <source>
        <strain evidence="3">RCC 1115</strain>
    </source>
</reference>
<evidence type="ECO:0000313" key="4">
    <source>
        <dbReference type="Proteomes" id="UP000009170"/>
    </source>
</evidence>
<dbReference type="InParanoid" id="Q01GY7"/>
<sequence>MLRRIRPNLTFAAARPTSHLEFGNGRDERRGGALSISLSCTVDAAMIFRAFHALVQTPFALAGAFLFVKTFVERARECERVTVAAKRAQTPEAESAVPGDAGVECALMFSIPIVELDRGKDECGDSDEFESMHDDASWSSMGLSEQEWSFVSDDAASSEEDASEACV</sequence>
<dbReference type="Proteomes" id="UP000009170">
    <property type="component" value="Unassembled WGS sequence"/>
</dbReference>
<reference evidence="2 4" key="1">
    <citation type="journal article" date="2006" name="Proc. Natl. Acad. Sci. U.S.A.">
        <title>Genome analysis of the smallest free-living eukaryote Ostreococcus tauri unveils many unique features.</title>
        <authorList>
            <person name="Derelle E."/>
            <person name="Ferraz C."/>
            <person name="Rombauts S."/>
            <person name="Rouze P."/>
            <person name="Worden A.Z."/>
            <person name="Robbens S."/>
            <person name="Partensky F."/>
            <person name="Degroeve S."/>
            <person name="Echeynie S."/>
            <person name="Cooke R."/>
            <person name="Saeys Y."/>
            <person name="Wuyts J."/>
            <person name="Jabbari K."/>
            <person name="Bowler C."/>
            <person name="Panaud O."/>
            <person name="Piegu B."/>
            <person name="Ball S.G."/>
            <person name="Ral J.-P."/>
            <person name="Bouget F.-Y."/>
            <person name="Piganeau G."/>
            <person name="De Baets B."/>
            <person name="Picard A."/>
            <person name="Delseny M."/>
            <person name="Demaille J."/>
            <person name="Van de Peer Y."/>
            <person name="Moreau H."/>
        </authorList>
    </citation>
    <scope>NUCLEOTIDE SEQUENCE [LARGE SCALE GENOMIC DNA]</scope>
    <source>
        <strain evidence="2 4">OTTH0595</strain>
    </source>
</reference>
<gene>
    <name evidence="3" type="ORF">BE221DRAFT_201759</name>
    <name evidence="2" type="ORF">OT_ostta01g00960</name>
</gene>
<accession>Q01GY7</accession>
<dbReference type="GeneID" id="9835021"/>
<dbReference type="EMBL" id="CAID01000001">
    <property type="protein sequence ID" value="CAL50007.1"/>
    <property type="molecule type" value="Genomic_DNA"/>
</dbReference>
<dbReference type="RefSeq" id="XP_003074155.1">
    <property type="nucleotide sequence ID" value="XM_003074109.1"/>
</dbReference>
<reference evidence="2" key="2">
    <citation type="journal article" date="2014" name="BMC Genomics">
        <title>An improved genome of the model marine alga Ostreococcus tauri unfolds by assessing Illumina de novo assemblies.</title>
        <authorList>
            <person name="Blanc-Mathieu R."/>
            <person name="Verhelst B."/>
            <person name="Derelle E."/>
            <person name="Rombauts S."/>
            <person name="Bouget F.Y."/>
            <person name="Carre I."/>
            <person name="Chateau A."/>
            <person name="Eyre-Walker A."/>
            <person name="Grimsley N."/>
            <person name="Moreau H."/>
            <person name="Piegu B."/>
            <person name="Rivals E."/>
            <person name="Schackwitz W."/>
            <person name="Van de Peer Y."/>
            <person name="Piganeau G."/>
        </authorList>
    </citation>
    <scope>NUCLEOTIDE SEQUENCE</scope>
    <source>
        <strain evidence="2">RCC4221</strain>
    </source>
</reference>
<feature type="region of interest" description="Disordered" evidence="1">
    <location>
        <begin position="122"/>
        <end position="145"/>
    </location>
</feature>
<evidence type="ECO:0000313" key="2">
    <source>
        <dbReference type="EMBL" id="CAL50007.1"/>
    </source>
</evidence>
<dbReference type="KEGG" id="ota:OT_ostta01g00960"/>
<dbReference type="Proteomes" id="UP000195557">
    <property type="component" value="Unassembled WGS sequence"/>
</dbReference>
<accession>A0A1Y5I2B2</accession>
<keyword evidence="4" id="KW-1185">Reference proteome</keyword>
<evidence type="ECO:0000256" key="1">
    <source>
        <dbReference type="SAM" id="MobiDB-lite"/>
    </source>
</evidence>
<dbReference type="AlphaFoldDB" id="Q01GY7"/>